<dbReference type="AlphaFoldDB" id="A0A6I4UZY6"/>
<dbReference type="GO" id="GO:0006260">
    <property type="term" value="P:DNA replication"/>
    <property type="evidence" value="ECO:0007669"/>
    <property type="project" value="InterPro"/>
</dbReference>
<dbReference type="GO" id="GO:0003677">
    <property type="term" value="F:DNA binding"/>
    <property type="evidence" value="ECO:0007669"/>
    <property type="project" value="InterPro"/>
</dbReference>
<organism evidence="1 2">
    <name type="scientific">Pontixanthobacter luteolus</name>
    <dbReference type="NCBI Taxonomy" id="295089"/>
    <lineage>
        <taxon>Bacteria</taxon>
        <taxon>Pseudomonadati</taxon>
        <taxon>Pseudomonadota</taxon>
        <taxon>Alphaproteobacteria</taxon>
        <taxon>Sphingomonadales</taxon>
        <taxon>Erythrobacteraceae</taxon>
        <taxon>Pontixanthobacter</taxon>
    </lineage>
</organism>
<proteinExistence type="predicted"/>
<dbReference type="InterPro" id="IPR036768">
    <property type="entry name" value="PolIII_chi_sf"/>
</dbReference>
<name>A0A6I4UZY6_9SPHN</name>
<reference evidence="1 2" key="1">
    <citation type="submission" date="2019-12" db="EMBL/GenBank/DDBJ databases">
        <title>Genomic-based taxomic classification of the family Erythrobacteraceae.</title>
        <authorList>
            <person name="Xu L."/>
        </authorList>
    </citation>
    <scope>NUCLEOTIDE SEQUENCE [LARGE SCALE GENOMIC DNA]</scope>
    <source>
        <strain evidence="1 2">SW-109</strain>
    </source>
</reference>
<keyword evidence="2" id="KW-1185">Reference proteome</keyword>
<dbReference type="OrthoDB" id="9795973at2"/>
<comment type="caution">
    <text evidence="1">The sequence shown here is derived from an EMBL/GenBank/DDBJ whole genome shotgun (WGS) entry which is preliminary data.</text>
</comment>
<protein>
    <submittedName>
        <fullName evidence="1">DNA polymerase III subunit chi</fullName>
    </submittedName>
</protein>
<dbReference type="RefSeq" id="WP_160729389.1">
    <property type="nucleotide sequence ID" value="NZ_WTYP01000001.1"/>
</dbReference>
<evidence type="ECO:0000313" key="2">
    <source>
        <dbReference type="Proteomes" id="UP000471435"/>
    </source>
</evidence>
<dbReference type="Pfam" id="PF04364">
    <property type="entry name" value="DNA_pol3_chi"/>
    <property type="match status" value="1"/>
</dbReference>
<evidence type="ECO:0000313" key="1">
    <source>
        <dbReference type="EMBL" id="MXP46120.1"/>
    </source>
</evidence>
<dbReference type="GO" id="GO:0003887">
    <property type="term" value="F:DNA-directed DNA polymerase activity"/>
    <property type="evidence" value="ECO:0007669"/>
    <property type="project" value="InterPro"/>
</dbReference>
<dbReference type="EMBL" id="WTYP01000001">
    <property type="protein sequence ID" value="MXP46120.1"/>
    <property type="molecule type" value="Genomic_DNA"/>
</dbReference>
<dbReference type="InterPro" id="IPR007459">
    <property type="entry name" value="DNA_pol3_chi"/>
</dbReference>
<dbReference type="Proteomes" id="UP000471435">
    <property type="component" value="Unassembled WGS sequence"/>
</dbReference>
<gene>
    <name evidence="1" type="ORF">GRI43_01775</name>
</gene>
<sequence>MKVDFWQISNDPVERVVALIAQRVLGSGERLMVVSSDGDQLDLIGKTLWETDPEAFLANGKSGEAGAARQPILLAPHCNVENGAENGASHVIFADGEWRGEASEFARSFLLFGENTLEDARSCWRSLDGTENLERSFFRQDGGKWVKVA</sequence>
<dbReference type="SUPFAM" id="SSF102400">
    <property type="entry name" value="DNA polymerase III chi subunit"/>
    <property type="match status" value="1"/>
</dbReference>
<dbReference type="Gene3D" id="3.40.50.10110">
    <property type="entry name" value="DNA polymerase III subunit chi"/>
    <property type="match status" value="1"/>
</dbReference>
<accession>A0A6I4UZY6</accession>